<evidence type="ECO:0000256" key="19">
    <source>
        <dbReference type="SAM" id="Phobius"/>
    </source>
</evidence>
<evidence type="ECO:0000313" key="20">
    <source>
        <dbReference type="EMBL" id="KFM66493.1"/>
    </source>
</evidence>
<dbReference type="GO" id="GO:0015179">
    <property type="term" value="F:L-amino acid transmembrane transporter activity"/>
    <property type="evidence" value="ECO:0007669"/>
    <property type="project" value="TreeGrafter"/>
</dbReference>
<feature type="transmembrane region" description="Helical" evidence="19">
    <location>
        <begin position="105"/>
        <end position="127"/>
    </location>
</feature>
<evidence type="ECO:0000256" key="5">
    <source>
        <dbReference type="ARBA" id="ARBA00022553"/>
    </source>
</evidence>
<dbReference type="InterPro" id="IPR002293">
    <property type="entry name" value="AA/rel_permease1"/>
</dbReference>
<comment type="similarity">
    <text evidence="2">Belongs to the amino acid-polyamine-organocation (APC) superfamily.</text>
</comment>
<keyword evidence="5" id="KW-0597">Phosphoprotein</keyword>
<evidence type="ECO:0000256" key="6">
    <source>
        <dbReference type="ARBA" id="ARBA00022692"/>
    </source>
</evidence>
<evidence type="ECO:0000256" key="14">
    <source>
        <dbReference type="ARBA" id="ARBA00052732"/>
    </source>
</evidence>
<feature type="transmembrane region" description="Helical" evidence="19">
    <location>
        <begin position="228"/>
        <end position="246"/>
    </location>
</feature>
<evidence type="ECO:0000256" key="4">
    <source>
        <dbReference type="ARBA" id="ARBA00022475"/>
    </source>
</evidence>
<dbReference type="Proteomes" id="UP000054359">
    <property type="component" value="Unassembled WGS sequence"/>
</dbReference>
<sequence length="534" mass="58355">MVKSKEILNPKRIISLVSGIEIIVMSRPGILSRFRPVPAKDDEEGTNLKSPVEDGGKIKKMAAEEGVQLKRQVGLFSAVFLIVGTMIGSGIFISPKGVLIRSGSVAMSLLVWAGCGAIALMGALSYAELGTAIPVSGAEYSYYLRVYGQKGRFGPIPAFLYLWMCSIIIKPSAVSIMLLTFAEYVVEPMFPTCPAPTLAKKLVAIVAICFITFINCYSVKMATRMNNVFTVAKLLAIAIVVLVGMYRLMLGHYEHLNTGFEGTTTSFSDLATAFYFGLWAYDGWNNLNFVTEELINPPVNLPRAIMIGIPLVTLCYVLTNISYLTVLSPSELLSSEAVAVGFANYILGPAAFIIPILVAASAYGASNGTALIASRLPFVAARQGHSAELMSYVQVQRLTPAPALLFNGLIVLLMIAAGNIGSLIDFFSFVAWMFYGGTVLTVIVMRFTEKDLPRPYKVPIIIPCIMVVIAAYLVLAPIIEDPRVEYFYALLFLLSGMIFYIPFVHFNVRLRLMEKFTHLMQLLFNCAPTENVPG</sequence>
<evidence type="ECO:0000256" key="8">
    <source>
        <dbReference type="ARBA" id="ARBA00023136"/>
    </source>
</evidence>
<feature type="transmembrane region" description="Helical" evidence="19">
    <location>
        <begin position="73"/>
        <end position="93"/>
    </location>
</feature>
<keyword evidence="7 19" id="KW-1133">Transmembrane helix</keyword>
<evidence type="ECO:0000256" key="15">
    <source>
        <dbReference type="ARBA" id="ARBA00074336"/>
    </source>
</evidence>
<evidence type="ECO:0000256" key="12">
    <source>
        <dbReference type="ARBA" id="ARBA00051835"/>
    </source>
</evidence>
<dbReference type="PANTHER" id="PTHR11785">
    <property type="entry name" value="AMINO ACID TRANSPORTER"/>
    <property type="match status" value="1"/>
</dbReference>
<dbReference type="AlphaFoldDB" id="A0A087TN04"/>
<evidence type="ECO:0000256" key="2">
    <source>
        <dbReference type="ARBA" id="ARBA00009523"/>
    </source>
</evidence>
<evidence type="ECO:0000256" key="3">
    <source>
        <dbReference type="ARBA" id="ARBA00022448"/>
    </source>
</evidence>
<dbReference type="Pfam" id="PF13520">
    <property type="entry name" value="AA_permease_2"/>
    <property type="match status" value="1"/>
</dbReference>
<comment type="catalytic activity">
    <reaction evidence="18">
        <text>L-phenylalanine(out) + L-arginine(in) = L-phenylalanine(in) + L-arginine(out)</text>
        <dbReference type="Rhea" id="RHEA:71067"/>
        <dbReference type="ChEBI" id="CHEBI:32682"/>
        <dbReference type="ChEBI" id="CHEBI:58095"/>
    </reaction>
    <physiologicalReaction direction="left-to-right" evidence="18">
        <dbReference type="Rhea" id="RHEA:71068"/>
    </physiologicalReaction>
</comment>
<evidence type="ECO:0000256" key="1">
    <source>
        <dbReference type="ARBA" id="ARBA00004424"/>
    </source>
</evidence>
<evidence type="ECO:0000313" key="21">
    <source>
        <dbReference type="Proteomes" id="UP000054359"/>
    </source>
</evidence>
<dbReference type="FunFam" id="1.20.1740.10:FF:000015">
    <property type="entry name" value="B(0,+)-type amino acid transporter 1"/>
    <property type="match status" value="1"/>
</dbReference>
<dbReference type="GO" id="GO:0016324">
    <property type="term" value="C:apical plasma membrane"/>
    <property type="evidence" value="ECO:0007669"/>
    <property type="project" value="UniProtKB-SubCell"/>
</dbReference>
<keyword evidence="21" id="KW-1185">Reference proteome</keyword>
<comment type="catalytic activity">
    <reaction evidence="14">
        <text>L-leucine(out) + L-arginine(in) = L-leucine(in) + L-arginine(out)</text>
        <dbReference type="Rhea" id="RHEA:71059"/>
        <dbReference type="ChEBI" id="CHEBI:32682"/>
        <dbReference type="ChEBI" id="CHEBI:57427"/>
    </reaction>
    <physiologicalReaction direction="left-to-right" evidence="14">
        <dbReference type="Rhea" id="RHEA:71060"/>
    </physiologicalReaction>
</comment>
<feature type="transmembrane region" description="Helical" evidence="19">
    <location>
        <begin position="202"/>
        <end position="222"/>
    </location>
</feature>
<evidence type="ECO:0000256" key="9">
    <source>
        <dbReference type="ARBA" id="ARBA00023157"/>
    </source>
</evidence>
<comment type="subcellular location">
    <subcellularLocation>
        <location evidence="1">Apical cell membrane</location>
        <topology evidence="1">Multi-pass membrane protein</topology>
    </subcellularLocation>
</comment>
<dbReference type="EMBL" id="KK115971">
    <property type="protein sequence ID" value="KFM66493.1"/>
    <property type="molecule type" value="Genomic_DNA"/>
</dbReference>
<comment type="catalytic activity">
    <reaction evidence="10">
        <text>L-lysine(out) + L-arginine(in) = L-lysine(in) + L-arginine(out)</text>
        <dbReference type="Rhea" id="RHEA:70827"/>
        <dbReference type="ChEBI" id="CHEBI:32551"/>
        <dbReference type="ChEBI" id="CHEBI:32682"/>
    </reaction>
    <physiologicalReaction direction="left-to-right" evidence="10">
        <dbReference type="Rhea" id="RHEA:70828"/>
    </physiologicalReaction>
</comment>
<reference evidence="20 21" key="1">
    <citation type="submission" date="2013-11" db="EMBL/GenBank/DDBJ databases">
        <title>Genome sequencing of Stegodyphus mimosarum.</title>
        <authorList>
            <person name="Bechsgaard J."/>
        </authorList>
    </citation>
    <scope>NUCLEOTIDE SEQUENCE [LARGE SCALE GENOMIC DNA]</scope>
</reference>
<evidence type="ECO:0000256" key="7">
    <source>
        <dbReference type="ARBA" id="ARBA00022989"/>
    </source>
</evidence>
<comment type="catalytic activity">
    <reaction evidence="11">
        <text>L-cystine(out) + L-arginine(in) = L-cystine(in) + L-arginine(out)</text>
        <dbReference type="Rhea" id="RHEA:71075"/>
        <dbReference type="ChEBI" id="CHEBI:32682"/>
        <dbReference type="ChEBI" id="CHEBI:35491"/>
    </reaction>
    <physiologicalReaction direction="left-to-right" evidence="11">
        <dbReference type="Rhea" id="RHEA:71076"/>
    </physiologicalReaction>
</comment>
<dbReference type="InterPro" id="IPR050598">
    <property type="entry name" value="AminoAcid_Transporter"/>
</dbReference>
<feature type="transmembrane region" description="Helical" evidence="19">
    <location>
        <begin position="460"/>
        <end position="480"/>
    </location>
</feature>
<feature type="non-terminal residue" evidence="20">
    <location>
        <position position="534"/>
    </location>
</feature>
<evidence type="ECO:0000256" key="17">
    <source>
        <dbReference type="ARBA" id="ARBA00083296"/>
    </source>
</evidence>
<comment type="catalytic activity">
    <reaction evidence="12">
        <text>L-histidine(out) + L-arginine(in) = L-histidine(in) + L-arginine(out)</text>
        <dbReference type="Rhea" id="RHEA:71063"/>
        <dbReference type="ChEBI" id="CHEBI:32682"/>
        <dbReference type="ChEBI" id="CHEBI:57595"/>
    </reaction>
    <physiologicalReaction direction="left-to-right" evidence="12">
        <dbReference type="Rhea" id="RHEA:71064"/>
    </physiologicalReaction>
</comment>
<feature type="transmembrane region" description="Helical" evidence="19">
    <location>
        <begin position="486"/>
        <end position="506"/>
    </location>
</feature>
<dbReference type="OMA" id="CALYWSK"/>
<keyword evidence="8 19" id="KW-0472">Membrane</keyword>
<evidence type="ECO:0000256" key="11">
    <source>
        <dbReference type="ARBA" id="ARBA00051814"/>
    </source>
</evidence>
<dbReference type="OrthoDB" id="5982228at2759"/>
<dbReference type="Gene3D" id="1.20.1740.10">
    <property type="entry name" value="Amino acid/polyamine transporter I"/>
    <property type="match status" value="1"/>
</dbReference>
<proteinExistence type="inferred from homology"/>
<feature type="transmembrane region" description="Helical" evidence="19">
    <location>
        <begin position="304"/>
        <end position="326"/>
    </location>
</feature>
<keyword evidence="9" id="KW-1015">Disulfide bond</keyword>
<feature type="transmembrane region" description="Helical" evidence="19">
    <location>
        <begin position="346"/>
        <end position="365"/>
    </location>
</feature>
<feature type="transmembrane region" description="Helical" evidence="19">
    <location>
        <begin position="160"/>
        <end position="181"/>
    </location>
</feature>
<protein>
    <recommendedName>
        <fullName evidence="15">b(0,+)-type amino acid transporter 1</fullName>
    </recommendedName>
    <alternativeName>
        <fullName evidence="16">Glycoprotein-associated amino acid transporter b0,+AT1</fullName>
    </alternativeName>
    <alternativeName>
        <fullName evidence="17">Solute carrier family 7 member 9</fullName>
    </alternativeName>
</protein>
<evidence type="ECO:0000256" key="13">
    <source>
        <dbReference type="ARBA" id="ARBA00052179"/>
    </source>
</evidence>
<keyword evidence="3" id="KW-0813">Transport</keyword>
<accession>A0A087TN04</accession>
<keyword evidence="4" id="KW-1003">Cell membrane</keyword>
<dbReference type="STRING" id="407821.A0A087TN04"/>
<organism evidence="20 21">
    <name type="scientific">Stegodyphus mimosarum</name>
    <name type="common">African social velvet spider</name>
    <dbReference type="NCBI Taxonomy" id="407821"/>
    <lineage>
        <taxon>Eukaryota</taxon>
        <taxon>Metazoa</taxon>
        <taxon>Ecdysozoa</taxon>
        <taxon>Arthropoda</taxon>
        <taxon>Chelicerata</taxon>
        <taxon>Arachnida</taxon>
        <taxon>Araneae</taxon>
        <taxon>Araneomorphae</taxon>
        <taxon>Entelegynae</taxon>
        <taxon>Eresoidea</taxon>
        <taxon>Eresidae</taxon>
        <taxon>Stegodyphus</taxon>
    </lineage>
</organism>
<feature type="transmembrane region" description="Helical" evidence="19">
    <location>
        <begin position="404"/>
        <end position="424"/>
    </location>
</feature>
<dbReference type="PIRSF" id="PIRSF006060">
    <property type="entry name" value="AA_transporter"/>
    <property type="match status" value="1"/>
</dbReference>
<evidence type="ECO:0000256" key="16">
    <source>
        <dbReference type="ARBA" id="ARBA00079910"/>
    </source>
</evidence>
<dbReference type="PANTHER" id="PTHR11785:SF512">
    <property type="entry name" value="SOBREMESA, ISOFORM B"/>
    <property type="match status" value="1"/>
</dbReference>
<name>A0A087TN04_STEMI</name>
<evidence type="ECO:0000256" key="10">
    <source>
        <dbReference type="ARBA" id="ARBA00051323"/>
    </source>
</evidence>
<evidence type="ECO:0000256" key="18">
    <source>
        <dbReference type="ARBA" id="ARBA00093193"/>
    </source>
</evidence>
<keyword evidence="6 19" id="KW-0812">Transmembrane</keyword>
<comment type="catalytic activity">
    <reaction evidence="13">
        <text>L-cysteine(out) + L-arginine(in) = L-cysteine(in) + L-arginine(out)</text>
        <dbReference type="Rhea" id="RHEA:71071"/>
        <dbReference type="ChEBI" id="CHEBI:32682"/>
        <dbReference type="ChEBI" id="CHEBI:35235"/>
    </reaction>
    <physiologicalReaction direction="left-to-right" evidence="13">
        <dbReference type="Rhea" id="RHEA:71072"/>
    </physiologicalReaction>
</comment>
<gene>
    <name evidence="20" type="ORF">X975_13424</name>
</gene>
<feature type="transmembrane region" description="Helical" evidence="19">
    <location>
        <begin position="430"/>
        <end position="448"/>
    </location>
</feature>